<sequence>MSHSSSSSSGGGMGRTLLWIAIALTVLLLGWVTATAVRANPIYSDRDAHGVSKYHFIELCREELHTPNELPLMLGPGQTQPLLTAVQGTGEMRANDTLQVVSTATVAQTDQAVQAGENGQLQMTLPVLIQFRDTAGATRPLVPVNMQCSYDKTKAESERLQVMLVPGG</sequence>
<protein>
    <submittedName>
        <fullName evidence="1">Uncharacterized protein</fullName>
    </submittedName>
</protein>
<evidence type="ECO:0000313" key="1">
    <source>
        <dbReference type="EMBL" id="AXG98648.1"/>
    </source>
</evidence>
<dbReference type="GeneID" id="59164783"/>
<reference evidence="1 2" key="1">
    <citation type="submission" date="2018-07" db="EMBL/GenBank/DDBJ databases">
        <title>Complete Genome and Methylome Analysis of Deinococcus wulumuqiensis NEB 479.</title>
        <authorList>
            <person name="Fomenkov A."/>
            <person name="Luyten Y."/>
            <person name="Vincze T."/>
            <person name="Anton B.P."/>
            <person name="Clark T."/>
            <person name="Roberts R.J."/>
            <person name="Morgan R.D."/>
        </authorList>
    </citation>
    <scope>NUCLEOTIDE SEQUENCE [LARGE SCALE GENOMIC DNA]</scope>
    <source>
        <strain evidence="1 2">NEB 479</strain>
    </source>
</reference>
<proteinExistence type="predicted"/>
<name>A0A345IG26_9DEIO</name>
<dbReference type="STRING" id="1288484.GCA_000348665_00991"/>
<evidence type="ECO:0000313" key="2">
    <source>
        <dbReference type="Proteomes" id="UP000253744"/>
    </source>
</evidence>
<dbReference type="EMBL" id="CP031158">
    <property type="protein sequence ID" value="AXG98648.1"/>
    <property type="molecule type" value="Genomic_DNA"/>
</dbReference>
<accession>A0A345IG26</accession>
<organism evidence="1 2">
    <name type="scientific">Deinococcus wulumuqiensis</name>
    <dbReference type="NCBI Taxonomy" id="980427"/>
    <lineage>
        <taxon>Bacteria</taxon>
        <taxon>Thermotogati</taxon>
        <taxon>Deinococcota</taxon>
        <taxon>Deinococci</taxon>
        <taxon>Deinococcales</taxon>
        <taxon>Deinococcaceae</taxon>
        <taxon>Deinococcus</taxon>
    </lineage>
</organism>
<dbReference type="RefSeq" id="WP_040384156.1">
    <property type="nucleotide sequence ID" value="NZ_BMLZ01000010.1"/>
</dbReference>
<dbReference type="Proteomes" id="UP000253744">
    <property type="component" value="Chromosome"/>
</dbReference>
<gene>
    <name evidence="1" type="ORF">DVJ83_05135</name>
</gene>
<dbReference type="KEGG" id="dwu:DVJ83_05135"/>
<dbReference type="AlphaFoldDB" id="A0A345IG26"/>